<keyword evidence="1" id="KW-0863">Zinc-finger</keyword>
<evidence type="ECO:0000259" key="2">
    <source>
        <dbReference type="PROSITE" id="PS50158"/>
    </source>
</evidence>
<protein>
    <recommendedName>
        <fullName evidence="2">CCHC-type domain-containing protein</fullName>
    </recommendedName>
</protein>
<reference evidence="3 4" key="1">
    <citation type="submission" date="2021-03" db="EMBL/GenBank/DDBJ databases">
        <authorList>
            <person name="King G.J."/>
            <person name="Bancroft I."/>
            <person name="Baten A."/>
            <person name="Bloomfield J."/>
            <person name="Borpatragohain P."/>
            <person name="He Z."/>
            <person name="Irish N."/>
            <person name="Irwin J."/>
            <person name="Liu K."/>
            <person name="Mauleon R.P."/>
            <person name="Moore J."/>
            <person name="Morris R."/>
            <person name="Ostergaard L."/>
            <person name="Wang B."/>
            <person name="Wells R."/>
        </authorList>
    </citation>
    <scope>NUCLEOTIDE SEQUENCE [LARGE SCALE GENOMIC DNA]</scope>
    <source>
        <strain evidence="3">R-o-18</strain>
        <tissue evidence="3">Leaf</tissue>
    </source>
</reference>
<sequence>MMNDLIHLIYHHFGNQEVISICSFLRLHRLCWRKLKIRTDQTLSSLYPSPHTSSALLMLMSETALLELVGPLQTSETVVLSPTLESVTVQIAPPQTFCSTTHDGSRVVPASIEVNNQSLVSGPSQLQKLPIPEGKLPTHPSDDLAQAPEKFVPSLGLWAKLLFFKPRVTPPKPSTRDYDPTIVGNQLAALWPTLKDKILNKQPKVKYPSRTIQPPIEKLPPPEIKADGSLHFTWTARSCAQSRNLYRADTQTYRLDCTPEISIPFRLCTENKDKYITGKFHKCSLPPGGLVHAVVNKICRRICMINCKKLGDSSFMFHIPHQPTHSQRGVCHINDCLLFVLPWTPEASFKVSEISTLPIWATLKNILDCCFSKLGIRHVASGLGEPILTHKPRLDPTSLGEAKVLVEIELDRNFSKIISLDDKQGGNIFLVNIEYTWIPSRCERCGNLGHKEKRCLVPSSTVQVSAFTSPSTDTSYVVPLVDIDTIPQLKDNPQKNIKEIEGLLSELETTPALQPTFQPENTTASPNFVPIFSTLVYSQYTPVAAPIMDSCPSTVINTEVRETLVVDPLTTKPITFGFESPSQVKGLGDVEEVVTEASSSINLIKGGRETKLPIKYQEMEWKTI</sequence>
<keyword evidence="1" id="KW-0479">Metal-binding</keyword>
<organism evidence="3 4">
    <name type="scientific">Brassica rapa subsp. trilocularis</name>
    <dbReference type="NCBI Taxonomy" id="1813537"/>
    <lineage>
        <taxon>Eukaryota</taxon>
        <taxon>Viridiplantae</taxon>
        <taxon>Streptophyta</taxon>
        <taxon>Embryophyta</taxon>
        <taxon>Tracheophyta</taxon>
        <taxon>Spermatophyta</taxon>
        <taxon>Magnoliopsida</taxon>
        <taxon>eudicotyledons</taxon>
        <taxon>Gunneridae</taxon>
        <taxon>Pentapetalae</taxon>
        <taxon>rosids</taxon>
        <taxon>malvids</taxon>
        <taxon>Brassicales</taxon>
        <taxon>Brassicaceae</taxon>
        <taxon>Brassiceae</taxon>
        <taxon>Brassica</taxon>
    </lineage>
</organism>
<keyword evidence="1" id="KW-0862">Zinc</keyword>
<gene>
    <name evidence="3" type="primary">A08p006840.1_BraROA</name>
    <name evidence="3" type="ORF">IGI04_029765</name>
</gene>
<evidence type="ECO:0000256" key="1">
    <source>
        <dbReference type="PROSITE-ProRule" id="PRU00047"/>
    </source>
</evidence>
<proteinExistence type="predicted"/>
<dbReference type="Proteomes" id="UP000823674">
    <property type="component" value="Chromosome A08"/>
</dbReference>
<dbReference type="PANTHER" id="PTHR31286">
    <property type="entry name" value="GLYCINE-RICH CELL WALL STRUCTURAL PROTEIN 1.8-LIKE"/>
    <property type="match status" value="1"/>
</dbReference>
<feature type="domain" description="CCHC-type" evidence="2">
    <location>
        <begin position="441"/>
        <end position="455"/>
    </location>
</feature>
<accession>A0ABQ7LNW8</accession>
<dbReference type="InterPro" id="IPR001878">
    <property type="entry name" value="Znf_CCHC"/>
</dbReference>
<comment type="caution">
    <text evidence="3">The sequence shown here is derived from an EMBL/GenBank/DDBJ whole genome shotgun (WGS) entry which is preliminary data.</text>
</comment>
<dbReference type="Pfam" id="PF14111">
    <property type="entry name" value="DUF4283"/>
    <property type="match status" value="1"/>
</dbReference>
<keyword evidence="4" id="KW-1185">Reference proteome</keyword>
<name>A0ABQ7LNW8_BRACM</name>
<evidence type="ECO:0000313" key="4">
    <source>
        <dbReference type="Proteomes" id="UP000823674"/>
    </source>
</evidence>
<dbReference type="PANTHER" id="PTHR31286:SF133">
    <property type="entry name" value="TA11-LIKE NON-LTR RETROELEMENT PROTEIN-RELATED"/>
    <property type="match status" value="1"/>
</dbReference>
<dbReference type="PROSITE" id="PS50158">
    <property type="entry name" value="ZF_CCHC"/>
    <property type="match status" value="1"/>
</dbReference>
<dbReference type="InterPro" id="IPR040256">
    <property type="entry name" value="At4g02000-like"/>
</dbReference>
<dbReference type="InterPro" id="IPR025558">
    <property type="entry name" value="DUF4283"/>
</dbReference>
<evidence type="ECO:0000313" key="3">
    <source>
        <dbReference type="EMBL" id="KAG5388224.1"/>
    </source>
</evidence>
<dbReference type="EMBL" id="JADBGQ010000007">
    <property type="protein sequence ID" value="KAG5388224.1"/>
    <property type="molecule type" value="Genomic_DNA"/>
</dbReference>